<evidence type="ECO:0000313" key="10">
    <source>
        <dbReference type="Proteomes" id="UP000001631"/>
    </source>
</evidence>
<evidence type="ECO:0000259" key="8">
    <source>
        <dbReference type="PROSITE" id="PS51194"/>
    </source>
</evidence>
<dbReference type="InterPro" id="IPR001650">
    <property type="entry name" value="Helicase_C-like"/>
</dbReference>
<dbReference type="SMART" id="SM00487">
    <property type="entry name" value="DEXDc"/>
    <property type="match status" value="1"/>
</dbReference>
<dbReference type="GO" id="GO:0005694">
    <property type="term" value="C:chromosome"/>
    <property type="evidence" value="ECO:0007669"/>
    <property type="project" value="TreeGrafter"/>
</dbReference>
<dbReference type="HOGENOM" id="CLU_385864_0_0_1"/>
<keyword evidence="2" id="KW-0547">Nucleotide-binding</keyword>
<dbReference type="GeneID" id="69038184"/>
<dbReference type="InParanoid" id="C0NPT8"/>
<reference evidence="9" key="1">
    <citation type="submission" date="2009-02" db="EMBL/GenBank/DDBJ databases">
        <title>The Genome Sequence of Ajellomyces capsulatus strain G186AR.</title>
        <authorList>
            <consortium name="The Broad Institute Genome Sequencing Platform"/>
            <person name="Champion M."/>
            <person name="Cuomo C."/>
            <person name="Ma L.-J."/>
            <person name="Henn M.R."/>
            <person name="Sil A."/>
            <person name="Goldman B."/>
            <person name="Young S.K."/>
            <person name="Kodira C.D."/>
            <person name="Zeng Q."/>
            <person name="Koehrsen M."/>
            <person name="Alvarado L."/>
            <person name="Berlin A."/>
            <person name="Borenstein D."/>
            <person name="Chen Z."/>
            <person name="Engels R."/>
            <person name="Freedman E."/>
            <person name="Gellesch M."/>
            <person name="Goldberg J."/>
            <person name="Griggs A."/>
            <person name="Gujja S."/>
            <person name="Heiman D."/>
            <person name="Hepburn T."/>
            <person name="Howarth C."/>
            <person name="Jen D."/>
            <person name="Larson L."/>
            <person name="Lewis B."/>
            <person name="Mehta T."/>
            <person name="Park D."/>
            <person name="Pearson M."/>
            <person name="Roberts A."/>
            <person name="Saif S."/>
            <person name="Shea T."/>
            <person name="Shenoy N."/>
            <person name="Sisk P."/>
            <person name="Stolte C."/>
            <person name="Sykes S."/>
            <person name="Walk T."/>
            <person name="White J."/>
            <person name="Yandava C."/>
            <person name="Klein B."/>
            <person name="McEwen J.G."/>
            <person name="Puccia R."/>
            <person name="Goldman G.H."/>
            <person name="Felipe M.S."/>
            <person name="Nino-Vega G."/>
            <person name="San-Blas G."/>
            <person name="Taylor J."/>
            <person name="Mendoza L."/>
            <person name="Galagan J."/>
            <person name="Nusbaum C."/>
            <person name="Birren B."/>
        </authorList>
    </citation>
    <scope>NUCLEOTIDE SEQUENCE</scope>
    <source>
        <strain evidence="9">G186AR</strain>
    </source>
</reference>
<dbReference type="PROSITE" id="PS51192">
    <property type="entry name" value="HELICASE_ATP_BIND_1"/>
    <property type="match status" value="1"/>
</dbReference>
<dbReference type="EC" id="5.6.2.4" evidence="5"/>
<dbReference type="SMART" id="SM00490">
    <property type="entry name" value="HELICc"/>
    <property type="match status" value="1"/>
</dbReference>
<dbReference type="GO" id="GO:0043138">
    <property type="term" value="F:3'-5' DNA helicase activity"/>
    <property type="evidence" value="ECO:0007669"/>
    <property type="project" value="UniProtKB-EC"/>
</dbReference>
<dbReference type="GO" id="GO:0005524">
    <property type="term" value="F:ATP binding"/>
    <property type="evidence" value="ECO:0007669"/>
    <property type="project" value="UniProtKB-KW"/>
</dbReference>
<dbReference type="GO" id="GO:0009378">
    <property type="term" value="F:four-way junction helicase activity"/>
    <property type="evidence" value="ECO:0007669"/>
    <property type="project" value="TreeGrafter"/>
</dbReference>
<feature type="domain" description="Helicase ATP-binding" evidence="7">
    <location>
        <begin position="51"/>
        <end position="223"/>
    </location>
</feature>
<keyword evidence="3" id="KW-0067">ATP-binding</keyword>
<evidence type="ECO:0000256" key="6">
    <source>
        <dbReference type="SAM" id="MobiDB-lite"/>
    </source>
</evidence>
<feature type="region of interest" description="Disordered" evidence="6">
    <location>
        <begin position="696"/>
        <end position="747"/>
    </location>
</feature>
<dbReference type="InterPro" id="IPR027417">
    <property type="entry name" value="P-loop_NTPase"/>
</dbReference>
<dbReference type="PROSITE" id="PS51194">
    <property type="entry name" value="HELICASE_CTER"/>
    <property type="match status" value="1"/>
</dbReference>
<dbReference type="AlphaFoldDB" id="C0NPT8"/>
<dbReference type="GO" id="GO:0003676">
    <property type="term" value="F:nucleic acid binding"/>
    <property type="evidence" value="ECO:0007669"/>
    <property type="project" value="InterPro"/>
</dbReference>
<evidence type="ECO:0000256" key="4">
    <source>
        <dbReference type="ARBA" id="ARBA00034617"/>
    </source>
</evidence>
<dbReference type="STRING" id="447093.C0NPT8"/>
<dbReference type="GO" id="GO:0005737">
    <property type="term" value="C:cytoplasm"/>
    <property type="evidence" value="ECO:0007669"/>
    <property type="project" value="TreeGrafter"/>
</dbReference>
<proteinExistence type="inferred from homology"/>
<feature type="domain" description="Helicase C-terminal" evidence="8">
    <location>
        <begin position="273"/>
        <end position="456"/>
    </location>
</feature>
<dbReference type="Pfam" id="PF00271">
    <property type="entry name" value="Helicase_C"/>
    <property type="match status" value="1"/>
</dbReference>
<keyword evidence="9" id="KW-0347">Helicase</keyword>
<dbReference type="PANTHER" id="PTHR13710">
    <property type="entry name" value="DNA HELICASE RECQ FAMILY MEMBER"/>
    <property type="match status" value="1"/>
</dbReference>
<evidence type="ECO:0000259" key="7">
    <source>
        <dbReference type="PROSITE" id="PS51192"/>
    </source>
</evidence>
<dbReference type="RefSeq" id="XP_045287429.1">
    <property type="nucleotide sequence ID" value="XM_045432217.1"/>
</dbReference>
<dbReference type="EMBL" id="GG663368">
    <property type="protein sequence ID" value="EEH06948.1"/>
    <property type="molecule type" value="Genomic_DNA"/>
</dbReference>
<evidence type="ECO:0000256" key="5">
    <source>
        <dbReference type="ARBA" id="ARBA00034808"/>
    </source>
</evidence>
<evidence type="ECO:0000256" key="1">
    <source>
        <dbReference type="ARBA" id="ARBA00005446"/>
    </source>
</evidence>
<dbReference type="Pfam" id="PF00270">
    <property type="entry name" value="DEAD"/>
    <property type="match status" value="1"/>
</dbReference>
<dbReference type="Gene3D" id="3.40.50.300">
    <property type="entry name" value="P-loop containing nucleotide triphosphate hydrolases"/>
    <property type="match status" value="2"/>
</dbReference>
<keyword evidence="10" id="KW-1185">Reference proteome</keyword>
<dbReference type="GO" id="GO:0000724">
    <property type="term" value="P:double-strand break repair via homologous recombination"/>
    <property type="evidence" value="ECO:0007669"/>
    <property type="project" value="TreeGrafter"/>
</dbReference>
<sequence>MPQVVMSYAEPESIDKQQDVIEHCLRRILQGPRPDPKCTLRPHIEQVRMLRRMIYGYGDTLFIARTGYGKSLILQSYTILTGKITIQLIPLNKLGDQQTDDIAQFPSTNPCLISASNLQGEEHLLKRIQQCEYTHILLSPEQALSKQFQCILQDPTLQEKIGLVAIDECHLITQWSGFRGQFARLGHLRLLLREDIVWFGCSATLSSKDEDIILQNAGFRSVGDNPRQTQIIRTSINRPDIFIGIHPIPRGKLASYDMLYFLLNEAVDTDGKIIPQSILKTIVFIDSIVKVHQAVQFFRSMLLQLCQNNSQNTDDIDTSFINDTIQLFHSRVSEVDKNNRFKEFMEPTSKIRIMVATTSLGMGINIPDVERTVVWGFPIEGGDIADVWQRCGRGGRRPGRKSHALIFLPYWAFDSEGYEKKALQHSQPLASQLSQFMNFEDISDAESIASNMTSQSQSQCRTTTVKAWTESEMQRRANLSADWKTIINGPCHRKGLLTYLGEDRLPFGMDRMDTSMEECCSRCNSSRVPAFKQPPTTNTIKGPRVNSRSAILLSVLKNWCTQRAEEQCHHDRGFPVPASRFMSTQCQWQIAALFHKETPTFGSNWNELCDAANLLQTWSYQDEFDDQLHSFLLSQIAVVNNTYEAVRIARYQRQTVRNMEKAAEIAVSTEISGSDSVSEETAAQQLTAAWPTTIASASTTPQSTPPPSPRVCKSTTAQVHTPRKRRSNNKSIDIQTPRKRTPLGERNANAEIVFTKISRFGRVQTPSRRGRDNFSIENDSIK</sequence>
<evidence type="ECO:0000256" key="3">
    <source>
        <dbReference type="ARBA" id="ARBA00022840"/>
    </source>
</evidence>
<dbReference type="InterPro" id="IPR014001">
    <property type="entry name" value="Helicase_ATP-bd"/>
</dbReference>
<name>C0NPT8_AJECG</name>
<dbReference type="InterPro" id="IPR011545">
    <property type="entry name" value="DEAD/DEAH_box_helicase_dom"/>
</dbReference>
<feature type="compositionally biased region" description="Basic and acidic residues" evidence="6">
    <location>
        <begin position="769"/>
        <end position="782"/>
    </location>
</feature>
<accession>C0NPT8</accession>
<gene>
    <name evidence="9" type="ORF">HCBG_05168</name>
</gene>
<dbReference type="PANTHER" id="PTHR13710:SF120">
    <property type="entry name" value="BIFUNCTIONAL 3'-5' EXONUCLEASE_ATP-DEPENDENT HELICASE WRN"/>
    <property type="match status" value="1"/>
</dbReference>
<feature type="region of interest" description="Disordered" evidence="6">
    <location>
        <begin position="763"/>
        <end position="782"/>
    </location>
</feature>
<comment type="catalytic activity">
    <reaction evidence="4">
        <text>Couples ATP hydrolysis with the unwinding of duplex DNA by translocating in the 3'-5' direction.</text>
        <dbReference type="EC" id="5.6.2.4"/>
    </reaction>
</comment>
<dbReference type="GO" id="GO:0005634">
    <property type="term" value="C:nucleus"/>
    <property type="evidence" value="ECO:0007669"/>
    <property type="project" value="TreeGrafter"/>
</dbReference>
<dbReference type="Proteomes" id="UP000001631">
    <property type="component" value="Unassembled WGS sequence"/>
</dbReference>
<keyword evidence="9" id="KW-0378">Hydrolase</keyword>
<evidence type="ECO:0000256" key="2">
    <source>
        <dbReference type="ARBA" id="ARBA00022741"/>
    </source>
</evidence>
<comment type="similarity">
    <text evidence="1">Belongs to the helicase family. RecQ subfamily.</text>
</comment>
<dbReference type="SUPFAM" id="SSF52540">
    <property type="entry name" value="P-loop containing nucleoside triphosphate hydrolases"/>
    <property type="match status" value="1"/>
</dbReference>
<organism evidence="9 10">
    <name type="scientific">Ajellomyces capsulatus (strain G186AR / H82 / ATCC MYA-2454 / RMSCC 2432)</name>
    <name type="common">Darling's disease fungus</name>
    <name type="synonym">Histoplasma capsulatum</name>
    <dbReference type="NCBI Taxonomy" id="447093"/>
    <lineage>
        <taxon>Eukaryota</taxon>
        <taxon>Fungi</taxon>
        <taxon>Dikarya</taxon>
        <taxon>Ascomycota</taxon>
        <taxon>Pezizomycotina</taxon>
        <taxon>Eurotiomycetes</taxon>
        <taxon>Eurotiomycetidae</taxon>
        <taxon>Onygenales</taxon>
        <taxon>Ajellomycetaceae</taxon>
        <taxon>Histoplasma</taxon>
    </lineage>
</organism>
<protein>
    <recommendedName>
        <fullName evidence="5">DNA 3'-5' helicase</fullName>
        <ecNumber evidence="5">5.6.2.4</ecNumber>
    </recommendedName>
</protein>
<evidence type="ECO:0000313" key="9">
    <source>
        <dbReference type="EMBL" id="EEH06948.1"/>
    </source>
</evidence>